<evidence type="ECO:0000313" key="6">
    <source>
        <dbReference type="EMBL" id="ABK13849.1"/>
    </source>
</evidence>
<evidence type="ECO:0000256" key="4">
    <source>
        <dbReference type="SAM" id="MobiDB-lite"/>
    </source>
</evidence>
<feature type="domain" description="Carbohydrate-binding/sugar hydrolysis" evidence="5">
    <location>
        <begin position="143"/>
        <end position="288"/>
    </location>
</feature>
<dbReference type="InterPro" id="IPR051550">
    <property type="entry name" value="SCF-Subunits/Alg-Epimerases"/>
</dbReference>
<dbReference type="HOGENOM" id="CLU_468239_0_0_2"/>
<dbReference type="EMBL" id="CP000477">
    <property type="protein sequence ID" value="ABK13849.1"/>
    <property type="molecule type" value="Genomic_DNA"/>
</dbReference>
<evidence type="ECO:0000256" key="3">
    <source>
        <dbReference type="ARBA" id="ARBA00022786"/>
    </source>
</evidence>
<dbReference type="PANTHER" id="PTHR22990:SF15">
    <property type="entry name" value="F-BOX ONLY PROTEIN 10"/>
    <property type="match status" value="1"/>
</dbReference>
<dbReference type="PANTHER" id="PTHR22990">
    <property type="entry name" value="F-BOX ONLY PROTEIN"/>
    <property type="match status" value="1"/>
</dbReference>
<evidence type="ECO:0000256" key="2">
    <source>
        <dbReference type="ARBA" id="ARBA00022737"/>
    </source>
</evidence>
<dbReference type="Proteomes" id="UP000000674">
    <property type="component" value="Chromosome"/>
</dbReference>
<reference evidence="6 7" key="1">
    <citation type="submission" date="2006-10" db="EMBL/GenBank/DDBJ databases">
        <title>Complete sequence of Methanosaeta thermophila PT.</title>
        <authorList>
            <consortium name="US DOE Joint Genome Institute"/>
            <person name="Copeland A."/>
            <person name="Lucas S."/>
            <person name="Lapidus A."/>
            <person name="Barry K."/>
            <person name="Detter J.C."/>
            <person name="Glavina del Rio T."/>
            <person name="Hammon N."/>
            <person name="Israni S."/>
            <person name="Pitluck S."/>
            <person name="Chain P."/>
            <person name="Malfatti S."/>
            <person name="Shin M."/>
            <person name="Vergez L."/>
            <person name="Schmutz J."/>
            <person name="Larimer F."/>
            <person name="Land M."/>
            <person name="Hauser L."/>
            <person name="Kyrpides N."/>
            <person name="Kim E."/>
            <person name="Smith K.S."/>
            <person name="Ingram-Smith C."/>
            <person name="Richardson P."/>
        </authorList>
    </citation>
    <scope>NUCLEOTIDE SEQUENCE [LARGE SCALE GENOMIC DNA]</scope>
    <source>
        <strain evidence="7">DSM 6194 / JCM 14653 / NBRC 101360 / PT</strain>
    </source>
</reference>
<feature type="domain" description="Carbohydrate-binding/sugar hydrolysis" evidence="5">
    <location>
        <begin position="455"/>
        <end position="606"/>
    </location>
</feature>
<dbReference type="AlphaFoldDB" id="A0B575"/>
<dbReference type="Gene3D" id="2.160.20.10">
    <property type="entry name" value="Single-stranded right-handed beta-helix, Pectin lyase-like"/>
    <property type="match status" value="3"/>
</dbReference>
<feature type="region of interest" description="Disordered" evidence="4">
    <location>
        <begin position="648"/>
        <end position="685"/>
    </location>
</feature>
<dbReference type="NCBIfam" id="TIGR03804">
    <property type="entry name" value="para_beta_helix"/>
    <property type="match status" value="6"/>
</dbReference>
<dbReference type="GeneID" id="4462738"/>
<dbReference type="InterPro" id="IPR007742">
    <property type="entry name" value="NosD_dom"/>
</dbReference>
<evidence type="ECO:0000259" key="5">
    <source>
        <dbReference type="SMART" id="SM00722"/>
    </source>
</evidence>
<keyword evidence="2" id="KW-0677">Repeat</keyword>
<dbReference type="KEGG" id="mtp:Mthe_0046"/>
<dbReference type="RefSeq" id="WP_011695250.1">
    <property type="nucleotide sequence ID" value="NC_008553.1"/>
</dbReference>
<dbReference type="Pfam" id="PF05048">
    <property type="entry name" value="NosD"/>
    <property type="match status" value="2"/>
</dbReference>
<comment type="pathway">
    <text evidence="1">Protein modification; protein ubiquitination.</text>
</comment>
<protein>
    <submittedName>
        <fullName evidence="6">Carbohydrate-binding and sugar hydrolysis</fullName>
    </submittedName>
</protein>
<feature type="compositionally biased region" description="Basic and acidic residues" evidence="4">
    <location>
        <begin position="668"/>
        <end position="679"/>
    </location>
</feature>
<keyword evidence="3" id="KW-0833">Ubl conjugation pathway</keyword>
<dbReference type="SUPFAM" id="SSF51126">
    <property type="entry name" value="Pectin lyase-like"/>
    <property type="match status" value="2"/>
</dbReference>
<dbReference type="InterPro" id="IPR022441">
    <property type="entry name" value="Para_beta_helix_rpt-2"/>
</dbReference>
<accession>A0B575</accession>
<dbReference type="InterPro" id="IPR006633">
    <property type="entry name" value="Carb-bd_sugar_hydrolysis-dom"/>
</dbReference>
<dbReference type="InterPro" id="IPR006626">
    <property type="entry name" value="PbH1"/>
</dbReference>
<keyword evidence="7" id="KW-1185">Reference proteome</keyword>
<dbReference type="STRING" id="349307.Mthe_0046"/>
<dbReference type="SMART" id="SM00710">
    <property type="entry name" value="PbH1"/>
    <property type="match status" value="19"/>
</dbReference>
<dbReference type="InterPro" id="IPR011050">
    <property type="entry name" value="Pectin_lyase_fold/virulence"/>
</dbReference>
<gene>
    <name evidence="6" type="ordered locus">Mthe_0046</name>
</gene>
<proteinExistence type="predicted"/>
<dbReference type="InterPro" id="IPR039448">
    <property type="entry name" value="Beta_helix"/>
</dbReference>
<sequence length="685" mass="73297">MGLWRAVLIMSLVVMIVSASSARILVVDQEATGAIRSVNAALANAQNGDEILVMAGYYRESVDVNKLVSIKGYGAIIDGMGRTTFQMRSYGSSISNLTILGSGRDPAVVVEGYASVTGCNIKNSSIGIAAYKGVVSNNTISATAYGIRLNGSAIVENNTISGPLGAGIEVRCNSSRILSNIVTSAGNAIDVVGNNNTVLFNHLSSSNIGIRLKSSSDNIMMNNTCEKNRIAGVYLEDSRNNSVSSNRFLRNGNGILLKSSSGNKIIGNIVELNEYGISMKGSGGNLLRENVLISNIYSLRIEAGNLGDLRLISDPRARMDDNSFNQSIDESNTIDGRPVLYLVGARNVSIDKSYGFVGLIDCENITMRNQSISNSSAAIMLVGAIDSRISDCRLSRSEIGLSILDSKGCVVENTTAESCGIGFWFGRSQDIFVRKSAALNCTESGFRLEGDRRSRITDSRAENCTAGMHLLDALSSEIVRSRISSSSEDGIRLVRSHRSTVKENEVTGNDNGIAISGSNQCVLAMNNASANGIGIRIEQLSGGSAADNIAFRNREGIFVNGVKEFQFIGNNISMNERFGMRMGSSSGCNISDNRFVGNGMLGLSLTDCSDNRIYHNSFIENGSMFGQNAVDNGSNLWDMGPVIGGNYWSDHQVSGNPGDTPKNVPSKGVDRYPFERDNGWRSPAL</sequence>
<name>A0B575_METTP</name>
<organism evidence="6 7">
    <name type="scientific">Methanothrix thermoacetophila (strain DSM 6194 / JCM 14653 / NBRC 101360 / PT)</name>
    <name type="common">Methanosaeta thermophila</name>
    <dbReference type="NCBI Taxonomy" id="349307"/>
    <lineage>
        <taxon>Archaea</taxon>
        <taxon>Methanobacteriati</taxon>
        <taxon>Methanobacteriota</taxon>
        <taxon>Stenosarchaea group</taxon>
        <taxon>Methanomicrobia</taxon>
        <taxon>Methanotrichales</taxon>
        <taxon>Methanotrichaceae</taxon>
        <taxon>Methanothrix</taxon>
    </lineage>
</organism>
<dbReference type="SMART" id="SM00722">
    <property type="entry name" value="CASH"/>
    <property type="match status" value="2"/>
</dbReference>
<dbReference type="OrthoDB" id="36243at2157"/>
<evidence type="ECO:0000256" key="1">
    <source>
        <dbReference type="ARBA" id="ARBA00004906"/>
    </source>
</evidence>
<dbReference type="InterPro" id="IPR012334">
    <property type="entry name" value="Pectin_lyas_fold"/>
</dbReference>
<dbReference type="Pfam" id="PF13229">
    <property type="entry name" value="Beta_helix"/>
    <property type="match status" value="1"/>
</dbReference>
<evidence type="ECO:0000313" key="7">
    <source>
        <dbReference type="Proteomes" id="UP000000674"/>
    </source>
</evidence>